<proteinExistence type="predicted"/>
<protein>
    <submittedName>
        <fullName evidence="1">Uncharacterized protein</fullName>
    </submittedName>
</protein>
<feature type="non-terminal residue" evidence="1">
    <location>
        <position position="1"/>
    </location>
</feature>
<comment type="caution">
    <text evidence="1">The sequence shown here is derived from an EMBL/GenBank/DDBJ whole genome shotgun (WGS) entry which is preliminary data.</text>
</comment>
<organism evidence="1">
    <name type="scientific">Tanacetum cinerariifolium</name>
    <name type="common">Dalmatian daisy</name>
    <name type="synonym">Chrysanthemum cinerariifolium</name>
    <dbReference type="NCBI Taxonomy" id="118510"/>
    <lineage>
        <taxon>Eukaryota</taxon>
        <taxon>Viridiplantae</taxon>
        <taxon>Streptophyta</taxon>
        <taxon>Embryophyta</taxon>
        <taxon>Tracheophyta</taxon>
        <taxon>Spermatophyta</taxon>
        <taxon>Magnoliopsida</taxon>
        <taxon>eudicotyledons</taxon>
        <taxon>Gunneridae</taxon>
        <taxon>Pentapetalae</taxon>
        <taxon>asterids</taxon>
        <taxon>campanulids</taxon>
        <taxon>Asterales</taxon>
        <taxon>Asteraceae</taxon>
        <taxon>Asteroideae</taxon>
        <taxon>Anthemideae</taxon>
        <taxon>Anthemidinae</taxon>
        <taxon>Tanacetum</taxon>
    </lineage>
</organism>
<sequence length="125" mass="13837">SGEPGVCASRNEVFLKSNGVSVVQVAESSRLPNKIKVVFDRARSEEKYIAGLMQDLCFSLRISLSKKRRLVADLEVLVEREDAAKPLEKIREIVARDFVRLGDLEKLLACALVGVSLKDGYVADM</sequence>
<dbReference type="EMBL" id="BKCJ010386086">
    <property type="protein sequence ID" value="GFA21009.1"/>
    <property type="molecule type" value="Genomic_DNA"/>
</dbReference>
<dbReference type="AlphaFoldDB" id="A0A699JAA9"/>
<evidence type="ECO:0000313" key="1">
    <source>
        <dbReference type="EMBL" id="GFA21009.1"/>
    </source>
</evidence>
<name>A0A699JAA9_TANCI</name>
<reference evidence="1" key="1">
    <citation type="journal article" date="2019" name="Sci. Rep.">
        <title>Draft genome of Tanacetum cinerariifolium, the natural source of mosquito coil.</title>
        <authorList>
            <person name="Yamashiro T."/>
            <person name="Shiraishi A."/>
            <person name="Satake H."/>
            <person name="Nakayama K."/>
        </authorList>
    </citation>
    <scope>NUCLEOTIDE SEQUENCE</scope>
</reference>
<accession>A0A699JAA9</accession>
<gene>
    <name evidence="1" type="ORF">Tci_592981</name>
</gene>